<sequence>MTLKSPLGEDFEYKFPNRKKLLYSESVVVIAVFSTFTICKNFIPQVQTL</sequence>
<proteinExistence type="predicted"/>
<gene>
    <name evidence="2" type="ORF">LY01_01090</name>
</gene>
<evidence type="ECO:0000313" key="2">
    <source>
        <dbReference type="EMBL" id="PPK95502.1"/>
    </source>
</evidence>
<keyword evidence="1" id="KW-1133">Transmembrane helix</keyword>
<accession>A0A2S6IML7</accession>
<keyword evidence="1" id="KW-0812">Transmembrane</keyword>
<evidence type="ECO:0000313" key="3">
    <source>
        <dbReference type="Proteomes" id="UP000239002"/>
    </source>
</evidence>
<name>A0A2S6IML7_9FLAO</name>
<dbReference type="AlphaFoldDB" id="A0A2S6IML7"/>
<comment type="caution">
    <text evidence="2">The sequence shown here is derived from an EMBL/GenBank/DDBJ whole genome shotgun (WGS) entry which is preliminary data.</text>
</comment>
<organism evidence="2 3">
    <name type="scientific">Nonlabens xylanidelens</name>
    <dbReference type="NCBI Taxonomy" id="191564"/>
    <lineage>
        <taxon>Bacteria</taxon>
        <taxon>Pseudomonadati</taxon>
        <taxon>Bacteroidota</taxon>
        <taxon>Flavobacteriia</taxon>
        <taxon>Flavobacteriales</taxon>
        <taxon>Flavobacteriaceae</taxon>
        <taxon>Nonlabens</taxon>
    </lineage>
</organism>
<dbReference type="RefSeq" id="WP_170034525.1">
    <property type="nucleotide sequence ID" value="NZ_MQVW01000002.1"/>
</dbReference>
<evidence type="ECO:0000256" key="1">
    <source>
        <dbReference type="SAM" id="Phobius"/>
    </source>
</evidence>
<feature type="transmembrane region" description="Helical" evidence="1">
    <location>
        <begin position="21"/>
        <end position="43"/>
    </location>
</feature>
<dbReference type="EMBL" id="PTJE01000002">
    <property type="protein sequence ID" value="PPK95502.1"/>
    <property type="molecule type" value="Genomic_DNA"/>
</dbReference>
<reference evidence="2 3" key="1">
    <citation type="submission" date="2018-02" db="EMBL/GenBank/DDBJ databases">
        <title>Genomic Encyclopedia of Archaeal and Bacterial Type Strains, Phase II (KMG-II): from individual species to whole genera.</title>
        <authorList>
            <person name="Goeker M."/>
        </authorList>
    </citation>
    <scope>NUCLEOTIDE SEQUENCE [LARGE SCALE GENOMIC DNA]</scope>
    <source>
        <strain evidence="2 3">DSM 16809</strain>
    </source>
</reference>
<protein>
    <submittedName>
        <fullName evidence="2">Uncharacterized protein</fullName>
    </submittedName>
</protein>
<keyword evidence="3" id="KW-1185">Reference proteome</keyword>
<dbReference type="Proteomes" id="UP000239002">
    <property type="component" value="Unassembled WGS sequence"/>
</dbReference>
<keyword evidence="1" id="KW-0472">Membrane</keyword>